<evidence type="ECO:0000313" key="8">
    <source>
        <dbReference type="EMBL" id="MBG6086856.1"/>
    </source>
</evidence>
<keyword evidence="5 7" id="KW-0408">Iron</keyword>
<accession>A0A931GKX0</accession>
<evidence type="ECO:0000256" key="2">
    <source>
        <dbReference type="ARBA" id="ARBA00022617"/>
    </source>
</evidence>
<dbReference type="AlphaFoldDB" id="A0A931GKX0"/>
<dbReference type="PRINTS" id="PR00359">
    <property type="entry name" value="BP450"/>
</dbReference>
<protein>
    <submittedName>
        <fullName evidence="8">Cytochrome P450</fullName>
    </submittedName>
</protein>
<evidence type="ECO:0000256" key="5">
    <source>
        <dbReference type="ARBA" id="ARBA00023004"/>
    </source>
</evidence>
<gene>
    <name evidence="8" type="ORF">IW256_000969</name>
</gene>
<name>A0A931GKX0_9ACTN</name>
<dbReference type="PANTHER" id="PTHR46696:SF1">
    <property type="entry name" value="CYTOCHROME P450 YJIB-RELATED"/>
    <property type="match status" value="1"/>
</dbReference>
<sequence length="418" mass="44852">MSEGTSLLTPPRSDDAAAALNALLTPAGEADPYPFYARLREAAPVFPSELGVCFASSYDTVREASTSADYGAMGPDWWDANRPWWRESTLFSNLYSTIPGLDPPDHTRLRSLVSRVFTARRVDALRPYAERLTAGLLDAMADKGAGGTPVDLMAELALPLPVAIIGELFGVPGDERQRFRQWVEDAEVVYELAPEPAAIAVGDAAYAQMREYFADLVAGFRRRPQDNLTSDLVRACDAADAPLTPDELLSMLIFVFVAGFETTTGLIGNGVVALAQDPGQARLLSGGPGAVDRAVEELARYDPPVQMTRRVTRRDLTLGGVALPAGTSVIPLLGAANRDPAHFPDPDRLDLARDDARPMSFGGGVHFCLGAVLGRMEVGAALRMLYQRFPEVELGGAPVRAPGLAARRHTSVPLLLNG</sequence>
<dbReference type="SUPFAM" id="SSF48264">
    <property type="entry name" value="Cytochrome P450"/>
    <property type="match status" value="1"/>
</dbReference>
<evidence type="ECO:0000313" key="9">
    <source>
        <dbReference type="Proteomes" id="UP000614047"/>
    </source>
</evidence>
<keyword evidence="4 7" id="KW-0560">Oxidoreductase</keyword>
<comment type="similarity">
    <text evidence="1 7">Belongs to the cytochrome P450 family.</text>
</comment>
<evidence type="ECO:0000256" key="7">
    <source>
        <dbReference type="RuleBase" id="RU000461"/>
    </source>
</evidence>
<proteinExistence type="inferred from homology"/>
<comment type="caution">
    <text evidence="8">The sequence shown here is derived from an EMBL/GenBank/DDBJ whole genome shotgun (WGS) entry which is preliminary data.</text>
</comment>
<keyword evidence="6 7" id="KW-0503">Monooxygenase</keyword>
<dbReference type="RefSeq" id="WP_197009794.1">
    <property type="nucleotide sequence ID" value="NZ_BAABES010000007.1"/>
</dbReference>
<evidence type="ECO:0000256" key="4">
    <source>
        <dbReference type="ARBA" id="ARBA00023002"/>
    </source>
</evidence>
<dbReference type="InterPro" id="IPR036396">
    <property type="entry name" value="Cyt_P450_sf"/>
</dbReference>
<dbReference type="GO" id="GO:0016705">
    <property type="term" value="F:oxidoreductase activity, acting on paired donors, with incorporation or reduction of molecular oxygen"/>
    <property type="evidence" value="ECO:0007669"/>
    <property type="project" value="InterPro"/>
</dbReference>
<organism evidence="8 9">
    <name type="scientific">Actinomadura viridis</name>
    <dbReference type="NCBI Taxonomy" id="58110"/>
    <lineage>
        <taxon>Bacteria</taxon>
        <taxon>Bacillati</taxon>
        <taxon>Actinomycetota</taxon>
        <taxon>Actinomycetes</taxon>
        <taxon>Streptosporangiales</taxon>
        <taxon>Thermomonosporaceae</taxon>
        <taxon>Actinomadura</taxon>
    </lineage>
</organism>
<evidence type="ECO:0000256" key="6">
    <source>
        <dbReference type="ARBA" id="ARBA00023033"/>
    </source>
</evidence>
<dbReference type="CDD" id="cd20625">
    <property type="entry name" value="CYP164-like"/>
    <property type="match status" value="1"/>
</dbReference>
<dbReference type="PROSITE" id="PS00086">
    <property type="entry name" value="CYTOCHROME_P450"/>
    <property type="match status" value="1"/>
</dbReference>
<dbReference type="Gene3D" id="1.10.630.10">
    <property type="entry name" value="Cytochrome P450"/>
    <property type="match status" value="1"/>
</dbReference>
<dbReference type="Pfam" id="PF00067">
    <property type="entry name" value="p450"/>
    <property type="match status" value="1"/>
</dbReference>
<dbReference type="GO" id="GO:0005506">
    <property type="term" value="F:iron ion binding"/>
    <property type="evidence" value="ECO:0007669"/>
    <property type="project" value="InterPro"/>
</dbReference>
<evidence type="ECO:0000256" key="1">
    <source>
        <dbReference type="ARBA" id="ARBA00010617"/>
    </source>
</evidence>
<dbReference type="InterPro" id="IPR001128">
    <property type="entry name" value="Cyt_P450"/>
</dbReference>
<dbReference type="FunFam" id="1.10.630.10:FF:000018">
    <property type="entry name" value="Cytochrome P450 monooxygenase"/>
    <property type="match status" value="1"/>
</dbReference>
<keyword evidence="2 7" id="KW-0349">Heme</keyword>
<dbReference type="InterPro" id="IPR002397">
    <property type="entry name" value="Cyt_P450_B"/>
</dbReference>
<keyword evidence="9" id="KW-1185">Reference proteome</keyword>
<dbReference type="EMBL" id="JADOUA010000001">
    <property type="protein sequence ID" value="MBG6086856.1"/>
    <property type="molecule type" value="Genomic_DNA"/>
</dbReference>
<dbReference type="InterPro" id="IPR017972">
    <property type="entry name" value="Cyt_P450_CS"/>
</dbReference>
<dbReference type="PANTHER" id="PTHR46696">
    <property type="entry name" value="P450, PUTATIVE (EUROFUNG)-RELATED"/>
    <property type="match status" value="1"/>
</dbReference>
<evidence type="ECO:0000256" key="3">
    <source>
        <dbReference type="ARBA" id="ARBA00022723"/>
    </source>
</evidence>
<dbReference type="Proteomes" id="UP000614047">
    <property type="component" value="Unassembled WGS sequence"/>
</dbReference>
<keyword evidence="3 7" id="KW-0479">Metal-binding</keyword>
<reference evidence="8" key="1">
    <citation type="submission" date="2020-11" db="EMBL/GenBank/DDBJ databases">
        <title>Sequencing the genomes of 1000 actinobacteria strains.</title>
        <authorList>
            <person name="Klenk H.-P."/>
        </authorList>
    </citation>
    <scope>NUCLEOTIDE SEQUENCE</scope>
    <source>
        <strain evidence="8">DSM 43175</strain>
    </source>
</reference>
<dbReference type="GO" id="GO:0004497">
    <property type="term" value="F:monooxygenase activity"/>
    <property type="evidence" value="ECO:0007669"/>
    <property type="project" value="UniProtKB-KW"/>
</dbReference>
<dbReference type="GO" id="GO:0020037">
    <property type="term" value="F:heme binding"/>
    <property type="evidence" value="ECO:0007669"/>
    <property type="project" value="InterPro"/>
</dbReference>